<name>A0ABV8JEK8_9BACL</name>
<dbReference type="Proteomes" id="UP001595843">
    <property type="component" value="Unassembled WGS sequence"/>
</dbReference>
<gene>
    <name evidence="1" type="ORF">ACFOUO_00085</name>
</gene>
<sequence>MDFFDQLKTYIETNFTLYKTPLSVGMLIDDNDICIRQTPGIQPEKDMGDGRHFVYAFQLLTRHKNERLAYQTCEDVALALDLLRNGAIPSADDSYQFVTCNLITPANFVERDSYGGIFTALFEADLYLKGSG</sequence>
<keyword evidence="2" id="KW-1185">Reference proteome</keyword>
<organism evidence="1 2">
    <name type="scientific">Salinithrix halophila</name>
    <dbReference type="NCBI Taxonomy" id="1485204"/>
    <lineage>
        <taxon>Bacteria</taxon>
        <taxon>Bacillati</taxon>
        <taxon>Bacillota</taxon>
        <taxon>Bacilli</taxon>
        <taxon>Bacillales</taxon>
        <taxon>Thermoactinomycetaceae</taxon>
        <taxon>Salinithrix</taxon>
    </lineage>
</organism>
<dbReference type="RefSeq" id="WP_380700934.1">
    <property type="nucleotide sequence ID" value="NZ_JBHSAP010000001.1"/>
</dbReference>
<proteinExistence type="predicted"/>
<comment type="caution">
    <text evidence="1">The sequence shown here is derived from an EMBL/GenBank/DDBJ whole genome shotgun (WGS) entry which is preliminary data.</text>
</comment>
<accession>A0ABV8JEK8</accession>
<dbReference type="EMBL" id="JBHSAP010000001">
    <property type="protein sequence ID" value="MFC4075222.1"/>
    <property type="molecule type" value="Genomic_DNA"/>
</dbReference>
<evidence type="ECO:0008006" key="3">
    <source>
        <dbReference type="Google" id="ProtNLM"/>
    </source>
</evidence>
<evidence type="ECO:0000313" key="2">
    <source>
        <dbReference type="Proteomes" id="UP001595843"/>
    </source>
</evidence>
<protein>
    <recommendedName>
        <fullName evidence="3">Minor capsid protein</fullName>
    </recommendedName>
</protein>
<reference evidence="2" key="1">
    <citation type="journal article" date="2019" name="Int. J. Syst. Evol. Microbiol.">
        <title>The Global Catalogue of Microorganisms (GCM) 10K type strain sequencing project: providing services to taxonomists for standard genome sequencing and annotation.</title>
        <authorList>
            <consortium name="The Broad Institute Genomics Platform"/>
            <consortium name="The Broad Institute Genome Sequencing Center for Infectious Disease"/>
            <person name="Wu L."/>
            <person name="Ma J."/>
        </authorList>
    </citation>
    <scope>NUCLEOTIDE SEQUENCE [LARGE SCALE GENOMIC DNA]</scope>
    <source>
        <strain evidence="2">IBRC-M 10813</strain>
    </source>
</reference>
<evidence type="ECO:0000313" key="1">
    <source>
        <dbReference type="EMBL" id="MFC4075222.1"/>
    </source>
</evidence>